<dbReference type="EC" id="5.2.1.8" evidence="3"/>
<dbReference type="SUPFAM" id="SSF109998">
    <property type="entry name" value="Triger factor/SurA peptide-binding domain-like"/>
    <property type="match status" value="1"/>
</dbReference>
<comment type="similarity">
    <text evidence="2">Belongs to the PpiC/parvulin rotamase family.</text>
</comment>
<evidence type="ECO:0000313" key="9">
    <source>
        <dbReference type="Proteomes" id="UP000662770"/>
    </source>
</evidence>
<evidence type="ECO:0000256" key="1">
    <source>
        <dbReference type="ARBA" id="ARBA00000971"/>
    </source>
</evidence>
<sequence length="268" mass="29122">MTPKLNRASLLLASLLGLTLASVSPLCSAADTAANNVAATVNGAPITNAIVDAYVKAISEQQQKSISRTDAINDLINQQLVVQDAKRQGLDKQPAVINEIQLRSDDVLASQANLAYQATHPVTSADIEQAYKELEPKIIEFNQELKARHILVKTEEEAKAIIAELQKGADFAQVAIAKSTGPSAKNGGDLGWFKPDTMVAEFNKALSTMKKGEISAPVHTQFGWHVIKLEDKRHPTLEQMAPQLNGYVQQKRFAEYVASLKAKAQINK</sequence>
<evidence type="ECO:0000313" key="8">
    <source>
        <dbReference type="EMBL" id="QSX34158.1"/>
    </source>
</evidence>
<evidence type="ECO:0000256" key="2">
    <source>
        <dbReference type="ARBA" id="ARBA00007656"/>
    </source>
</evidence>
<dbReference type="InterPro" id="IPR050245">
    <property type="entry name" value="PrsA_foldase"/>
</dbReference>
<dbReference type="Gene3D" id="1.10.8.1040">
    <property type="match status" value="1"/>
</dbReference>
<dbReference type="EMBL" id="CP071503">
    <property type="protein sequence ID" value="QSX34158.1"/>
    <property type="molecule type" value="Genomic_DNA"/>
</dbReference>
<dbReference type="PROSITE" id="PS01096">
    <property type="entry name" value="PPIC_PPIASE_1"/>
    <property type="match status" value="1"/>
</dbReference>
<dbReference type="RefSeq" id="WP_207355362.1">
    <property type="nucleotide sequence ID" value="NZ_CP071503.1"/>
</dbReference>
<keyword evidence="6" id="KW-0732">Signal</keyword>
<gene>
    <name evidence="8" type="ORF">JYB87_02615</name>
</gene>
<name>A0ABX7QRT9_9GAMM</name>
<dbReference type="InterPro" id="IPR027304">
    <property type="entry name" value="Trigger_fact/SurA_dom_sf"/>
</dbReference>
<feature type="signal peptide" evidence="6">
    <location>
        <begin position="1"/>
        <end position="29"/>
    </location>
</feature>
<dbReference type="InterPro" id="IPR000297">
    <property type="entry name" value="PPIase_PpiC"/>
</dbReference>
<dbReference type="Pfam" id="PF00639">
    <property type="entry name" value="Rotamase"/>
    <property type="match status" value="1"/>
</dbReference>
<accession>A0ABX7QRT9</accession>
<evidence type="ECO:0000256" key="5">
    <source>
        <dbReference type="PROSITE-ProRule" id="PRU00278"/>
    </source>
</evidence>
<keyword evidence="5 8" id="KW-0413">Isomerase</keyword>
<comment type="catalytic activity">
    <reaction evidence="1">
        <text>[protein]-peptidylproline (omega=180) = [protein]-peptidylproline (omega=0)</text>
        <dbReference type="Rhea" id="RHEA:16237"/>
        <dbReference type="Rhea" id="RHEA-COMP:10747"/>
        <dbReference type="Rhea" id="RHEA-COMP:10748"/>
        <dbReference type="ChEBI" id="CHEBI:83833"/>
        <dbReference type="ChEBI" id="CHEBI:83834"/>
        <dbReference type="EC" id="5.2.1.8"/>
    </reaction>
</comment>
<protein>
    <recommendedName>
        <fullName evidence="3">peptidylprolyl isomerase</fullName>
        <ecNumber evidence="3">5.2.1.8</ecNumber>
    </recommendedName>
</protein>
<feature type="chain" id="PRO_5047309936" description="peptidylprolyl isomerase" evidence="6">
    <location>
        <begin position="30"/>
        <end position="268"/>
    </location>
</feature>
<dbReference type="PROSITE" id="PS50198">
    <property type="entry name" value="PPIC_PPIASE_2"/>
    <property type="match status" value="1"/>
</dbReference>
<evidence type="ECO:0000259" key="7">
    <source>
        <dbReference type="PROSITE" id="PS50198"/>
    </source>
</evidence>
<dbReference type="Gene3D" id="3.10.50.40">
    <property type="match status" value="1"/>
</dbReference>
<keyword evidence="9" id="KW-1185">Reference proteome</keyword>
<dbReference type="SUPFAM" id="SSF54534">
    <property type="entry name" value="FKBP-like"/>
    <property type="match status" value="1"/>
</dbReference>
<evidence type="ECO:0000256" key="6">
    <source>
        <dbReference type="SAM" id="SignalP"/>
    </source>
</evidence>
<organism evidence="8 9">
    <name type="scientific">Shewanella avicenniae</name>
    <dbReference type="NCBI Taxonomy" id="2814294"/>
    <lineage>
        <taxon>Bacteria</taxon>
        <taxon>Pseudomonadati</taxon>
        <taxon>Pseudomonadota</taxon>
        <taxon>Gammaproteobacteria</taxon>
        <taxon>Alteromonadales</taxon>
        <taxon>Shewanellaceae</taxon>
        <taxon>Shewanella</taxon>
    </lineage>
</organism>
<keyword evidence="4 5" id="KW-0697">Rotamase</keyword>
<dbReference type="PANTHER" id="PTHR47245">
    <property type="entry name" value="PEPTIDYLPROLYL ISOMERASE"/>
    <property type="match status" value="1"/>
</dbReference>
<feature type="domain" description="PpiC" evidence="7">
    <location>
        <begin position="142"/>
        <end position="231"/>
    </location>
</feature>
<dbReference type="PANTHER" id="PTHR47245:SF2">
    <property type="entry name" value="PEPTIDYL-PROLYL CIS-TRANS ISOMERASE HP_0175-RELATED"/>
    <property type="match status" value="1"/>
</dbReference>
<reference evidence="8 9" key="1">
    <citation type="submission" date="2021-03" db="EMBL/GenBank/DDBJ databases">
        <title>Novel species identification of genus Shewanella.</title>
        <authorList>
            <person name="Liu G."/>
            <person name="Zhang Q."/>
        </authorList>
    </citation>
    <scope>NUCLEOTIDE SEQUENCE [LARGE SCALE GENOMIC DNA]</scope>
    <source>
        <strain evidence="8 9">FJAT-51800</strain>
    </source>
</reference>
<evidence type="ECO:0000256" key="4">
    <source>
        <dbReference type="ARBA" id="ARBA00023110"/>
    </source>
</evidence>
<evidence type="ECO:0000256" key="3">
    <source>
        <dbReference type="ARBA" id="ARBA00013194"/>
    </source>
</evidence>
<dbReference type="InterPro" id="IPR046357">
    <property type="entry name" value="PPIase_dom_sf"/>
</dbReference>
<dbReference type="GO" id="GO:0016853">
    <property type="term" value="F:isomerase activity"/>
    <property type="evidence" value="ECO:0007669"/>
    <property type="project" value="UniProtKB-KW"/>
</dbReference>
<dbReference type="Proteomes" id="UP000662770">
    <property type="component" value="Chromosome"/>
</dbReference>
<proteinExistence type="inferred from homology"/>
<dbReference type="InterPro" id="IPR023058">
    <property type="entry name" value="PPIase_PpiC_CS"/>
</dbReference>